<evidence type="ECO:0000256" key="4">
    <source>
        <dbReference type="ARBA" id="ARBA00025742"/>
    </source>
</evidence>
<reference evidence="6 7" key="1">
    <citation type="submission" date="2017-12" db="EMBL/GenBank/DDBJ databases">
        <title>Sequencing the genomes of 1000 Actinobacteria strains.</title>
        <authorList>
            <person name="Klenk H.-P."/>
        </authorList>
    </citation>
    <scope>NUCLEOTIDE SEQUENCE [LARGE SCALE GENOMIC DNA]</scope>
    <source>
        <strain evidence="6 7">DSM 44489</strain>
    </source>
</reference>
<gene>
    <name evidence="6" type="ORF">ATK86_5992</name>
</gene>
<dbReference type="Pfam" id="PF00149">
    <property type="entry name" value="Metallophos"/>
    <property type="match status" value="1"/>
</dbReference>
<dbReference type="OrthoDB" id="5241795at2"/>
<dbReference type="EMBL" id="PJMW01000002">
    <property type="protein sequence ID" value="PKV81524.1"/>
    <property type="molecule type" value="Genomic_DNA"/>
</dbReference>
<keyword evidence="7" id="KW-1185">Reference proteome</keyword>
<sequence length="285" mass="30659">MSELTIVQITDTHLRPEGELLHGVDTAANLTAVLDRLREFGQRVDVLIFSGDLSDNGSPEAYRRLRAAVEPVAAELGAEIVYAMGNHDERTAFGIELLGRDTVDPDRPHDQCVEIAGVRIIVLDSTTPFQHDGKLEPAQLAWLADELRTPAPHGTVLVVHHPPLRSPLATLDFLRLKDAEQLAEVVAGTDVRMILCGHNHLTGASALAGIPVWIGPATAYRLDAMAPAGRHRGFAGFGYSRIDIMASTVLATAIDAAPAPTVYDRPEAEMLEQIAAIVAARAAVR</sequence>
<dbReference type="PANTHER" id="PTHR42988:SF2">
    <property type="entry name" value="CYCLIC NUCLEOTIDE PHOSPHODIESTERASE CBUA0032-RELATED"/>
    <property type="match status" value="1"/>
</dbReference>
<protein>
    <submittedName>
        <fullName evidence="6">3',5'-cyclic AMP phosphodiesterase CpdA</fullName>
    </submittedName>
</protein>
<evidence type="ECO:0000256" key="3">
    <source>
        <dbReference type="ARBA" id="ARBA00023004"/>
    </source>
</evidence>
<name>A0A2N3VIU2_9NOCA</name>
<evidence type="ECO:0000313" key="6">
    <source>
        <dbReference type="EMBL" id="PKV81524.1"/>
    </source>
</evidence>
<keyword evidence="3" id="KW-0408">Iron</keyword>
<dbReference type="Gene3D" id="3.60.21.10">
    <property type="match status" value="1"/>
</dbReference>
<comment type="caution">
    <text evidence="6">The sequence shown here is derived from an EMBL/GenBank/DDBJ whole genome shotgun (WGS) entry which is preliminary data.</text>
</comment>
<evidence type="ECO:0000256" key="2">
    <source>
        <dbReference type="ARBA" id="ARBA00022801"/>
    </source>
</evidence>
<accession>A0A2N3VIU2</accession>
<proteinExistence type="inferred from homology"/>
<evidence type="ECO:0000259" key="5">
    <source>
        <dbReference type="Pfam" id="PF00149"/>
    </source>
</evidence>
<evidence type="ECO:0000256" key="1">
    <source>
        <dbReference type="ARBA" id="ARBA00022723"/>
    </source>
</evidence>
<dbReference type="InterPro" id="IPR050884">
    <property type="entry name" value="CNP_phosphodiesterase-III"/>
</dbReference>
<organism evidence="6 7">
    <name type="scientific">Nocardia fluminea</name>
    <dbReference type="NCBI Taxonomy" id="134984"/>
    <lineage>
        <taxon>Bacteria</taxon>
        <taxon>Bacillati</taxon>
        <taxon>Actinomycetota</taxon>
        <taxon>Actinomycetes</taxon>
        <taxon>Mycobacteriales</taxon>
        <taxon>Nocardiaceae</taxon>
        <taxon>Nocardia</taxon>
    </lineage>
</organism>
<dbReference type="InterPro" id="IPR029052">
    <property type="entry name" value="Metallo-depent_PP-like"/>
</dbReference>
<dbReference type="SUPFAM" id="SSF56300">
    <property type="entry name" value="Metallo-dependent phosphatases"/>
    <property type="match status" value="1"/>
</dbReference>
<comment type="similarity">
    <text evidence="4">Belongs to the cyclic nucleotide phosphodiesterase class-III family.</text>
</comment>
<dbReference type="GO" id="GO:0016787">
    <property type="term" value="F:hydrolase activity"/>
    <property type="evidence" value="ECO:0007669"/>
    <property type="project" value="UniProtKB-KW"/>
</dbReference>
<keyword evidence="1" id="KW-0479">Metal-binding</keyword>
<dbReference type="Proteomes" id="UP000233766">
    <property type="component" value="Unassembled WGS sequence"/>
</dbReference>
<keyword evidence="2" id="KW-0378">Hydrolase</keyword>
<dbReference type="InterPro" id="IPR004843">
    <property type="entry name" value="Calcineurin-like_PHP"/>
</dbReference>
<dbReference type="GO" id="GO:0046872">
    <property type="term" value="F:metal ion binding"/>
    <property type="evidence" value="ECO:0007669"/>
    <property type="project" value="UniProtKB-KW"/>
</dbReference>
<dbReference type="RefSeq" id="WP_101467234.1">
    <property type="nucleotide sequence ID" value="NZ_PJMW01000002.1"/>
</dbReference>
<evidence type="ECO:0000313" key="7">
    <source>
        <dbReference type="Proteomes" id="UP000233766"/>
    </source>
</evidence>
<dbReference type="PANTHER" id="PTHR42988">
    <property type="entry name" value="PHOSPHOHYDROLASE"/>
    <property type="match status" value="1"/>
</dbReference>
<feature type="domain" description="Calcineurin-like phosphoesterase" evidence="5">
    <location>
        <begin position="5"/>
        <end position="200"/>
    </location>
</feature>
<dbReference type="AlphaFoldDB" id="A0A2N3VIU2"/>